<dbReference type="EMBL" id="JAANIA010002128">
    <property type="protein sequence ID" value="KAG5317822.1"/>
    <property type="molecule type" value="Genomic_DNA"/>
</dbReference>
<evidence type="ECO:0000256" key="1">
    <source>
        <dbReference type="ARBA" id="ARBA00022801"/>
    </source>
</evidence>
<keyword evidence="2" id="KW-0325">Glycoprotein</keyword>
<gene>
    <name evidence="3" type="primary">Smpdl3b_0</name>
    <name evidence="3" type="ORF">G6Z78_0000503</name>
</gene>
<evidence type="ECO:0000313" key="3">
    <source>
        <dbReference type="EMBL" id="KAG5317822.1"/>
    </source>
</evidence>
<sequence>ALFTFSHLIFTINSGQNKIFYFAGYFWHITDIHYDPKYAVQGNTPNTKCWNMRNIVDGGRMRLDRKLAGKFGDYSCDSPWALIESAARAMRSKHGDIEFVLWTGDALTRNAGMNAELRLQCLRNLTELLHRTFKGQFVFPALGHEDIGLNYTQLASVWQNWLPPEAVDTFVKAGYYTIEQRSKKYRIVFLNTNLWLNPVDSRMLHRSGSSTVDNTQDPFGQWSWFQSVLENARKKKETRARWREGFKVEDASENRGYGTNSTRIDSYLDSLSG</sequence>
<dbReference type="SUPFAM" id="SSF56300">
    <property type="entry name" value="Metallo-dependent phosphatases"/>
    <property type="match status" value="1"/>
</dbReference>
<dbReference type="GO" id="GO:0005615">
    <property type="term" value="C:extracellular space"/>
    <property type="evidence" value="ECO:0007669"/>
    <property type="project" value="TreeGrafter"/>
</dbReference>
<reference evidence="3" key="1">
    <citation type="submission" date="2020-02" db="EMBL/GenBank/DDBJ databases">
        <title>Relaxed selection underlies rapid genomic changes in the transitions from sociality to social parasitism in ants.</title>
        <authorList>
            <person name="Bi X."/>
        </authorList>
    </citation>
    <scope>NUCLEOTIDE SEQUENCE</scope>
    <source>
        <strain evidence="3">BGI-DK2014c</strain>
        <tissue evidence="3">Whole body</tissue>
    </source>
</reference>
<comment type="caution">
    <text evidence="3">The sequence shown here is derived from an EMBL/GenBank/DDBJ whole genome shotgun (WGS) entry which is preliminary data.</text>
</comment>
<dbReference type="Proteomes" id="UP000668214">
    <property type="component" value="Unassembled WGS sequence"/>
</dbReference>
<evidence type="ECO:0000256" key="2">
    <source>
        <dbReference type="ARBA" id="ARBA00023180"/>
    </source>
</evidence>
<keyword evidence="1" id="KW-0378">Hydrolase</keyword>
<dbReference type="GO" id="GO:0008081">
    <property type="term" value="F:phosphoric diester hydrolase activity"/>
    <property type="evidence" value="ECO:0007669"/>
    <property type="project" value="TreeGrafter"/>
</dbReference>
<dbReference type="InterPro" id="IPR029052">
    <property type="entry name" value="Metallo-depent_PP-like"/>
</dbReference>
<dbReference type="PANTHER" id="PTHR10340">
    <property type="entry name" value="SPHINGOMYELIN PHOSPHODIESTERASE"/>
    <property type="match status" value="1"/>
</dbReference>
<evidence type="ECO:0000313" key="4">
    <source>
        <dbReference type="Proteomes" id="UP000668214"/>
    </source>
</evidence>
<dbReference type="AlphaFoldDB" id="A0A836F4S7"/>
<protein>
    <submittedName>
        <fullName evidence="3">ASM3B phosphodiesterase</fullName>
    </submittedName>
</protein>
<dbReference type="PANTHER" id="PTHR10340:SF57">
    <property type="entry name" value="METALLOPHOS DOMAIN-CONTAINING PROTEIN"/>
    <property type="match status" value="1"/>
</dbReference>
<keyword evidence="4" id="KW-1185">Reference proteome</keyword>
<name>A0A836F4S7_9HYME</name>
<feature type="non-terminal residue" evidence="3">
    <location>
        <position position="273"/>
    </location>
</feature>
<dbReference type="Gene3D" id="3.60.21.10">
    <property type="match status" value="1"/>
</dbReference>
<proteinExistence type="predicted"/>
<feature type="non-terminal residue" evidence="3">
    <location>
        <position position="1"/>
    </location>
</feature>
<organism evidence="3 4">
    <name type="scientific">Pseudoatta argentina</name>
    <dbReference type="NCBI Taxonomy" id="621737"/>
    <lineage>
        <taxon>Eukaryota</taxon>
        <taxon>Metazoa</taxon>
        <taxon>Ecdysozoa</taxon>
        <taxon>Arthropoda</taxon>
        <taxon>Hexapoda</taxon>
        <taxon>Insecta</taxon>
        <taxon>Pterygota</taxon>
        <taxon>Neoptera</taxon>
        <taxon>Endopterygota</taxon>
        <taxon>Hymenoptera</taxon>
        <taxon>Apocrita</taxon>
        <taxon>Aculeata</taxon>
        <taxon>Formicoidea</taxon>
        <taxon>Formicidae</taxon>
        <taxon>Myrmicinae</taxon>
        <taxon>Pseudoatta</taxon>
    </lineage>
</organism>
<accession>A0A836F4S7</accession>